<protein>
    <submittedName>
        <fullName evidence="2">LSU ribosomal protein L21p</fullName>
    </submittedName>
</protein>
<sequence>VCGCKDWRKTVQGERGPGACTGPHQGRGRGLGRAPGRLRRGRRRVRLRRPGGAGRDPRAPAWGEDPYLQVPREEGLEKEDRAPAGADPGKGTGGSGWLI</sequence>
<feature type="compositionally biased region" description="Basic and acidic residues" evidence="1">
    <location>
        <begin position="71"/>
        <end position="82"/>
    </location>
</feature>
<dbReference type="GO" id="GO:0005840">
    <property type="term" value="C:ribosome"/>
    <property type="evidence" value="ECO:0007669"/>
    <property type="project" value="UniProtKB-KW"/>
</dbReference>
<proteinExistence type="predicted"/>
<accession>A0A6J4PZV3</accession>
<gene>
    <name evidence="2" type="ORF">AVDCRST_MAG55-2535</name>
</gene>
<organism evidence="2">
    <name type="scientific">uncultured Rubrobacteraceae bacterium</name>
    <dbReference type="NCBI Taxonomy" id="349277"/>
    <lineage>
        <taxon>Bacteria</taxon>
        <taxon>Bacillati</taxon>
        <taxon>Actinomycetota</taxon>
        <taxon>Rubrobacteria</taxon>
        <taxon>Rubrobacterales</taxon>
        <taxon>Rubrobacteraceae</taxon>
        <taxon>environmental samples</taxon>
    </lineage>
</organism>
<feature type="non-terminal residue" evidence="2">
    <location>
        <position position="1"/>
    </location>
</feature>
<dbReference type="AlphaFoldDB" id="A0A6J4PZV3"/>
<reference evidence="2" key="1">
    <citation type="submission" date="2020-02" db="EMBL/GenBank/DDBJ databases">
        <authorList>
            <person name="Meier V. D."/>
        </authorList>
    </citation>
    <scope>NUCLEOTIDE SEQUENCE</scope>
    <source>
        <strain evidence="2">AVDCRST_MAG55</strain>
    </source>
</reference>
<feature type="region of interest" description="Disordered" evidence="1">
    <location>
        <begin position="11"/>
        <end position="99"/>
    </location>
</feature>
<dbReference type="EMBL" id="CADCUZ010000122">
    <property type="protein sequence ID" value="CAA9429272.1"/>
    <property type="molecule type" value="Genomic_DNA"/>
</dbReference>
<keyword evidence="2" id="KW-0687">Ribonucleoprotein</keyword>
<name>A0A6J4PZV3_9ACTN</name>
<feature type="compositionally biased region" description="Gly residues" evidence="1">
    <location>
        <begin position="88"/>
        <end position="99"/>
    </location>
</feature>
<feature type="compositionally biased region" description="Basic residues" evidence="1">
    <location>
        <begin position="36"/>
        <end position="49"/>
    </location>
</feature>
<evidence type="ECO:0000313" key="2">
    <source>
        <dbReference type="EMBL" id="CAA9429272.1"/>
    </source>
</evidence>
<feature type="non-terminal residue" evidence="2">
    <location>
        <position position="99"/>
    </location>
</feature>
<keyword evidence="2" id="KW-0689">Ribosomal protein</keyword>
<evidence type="ECO:0000256" key="1">
    <source>
        <dbReference type="SAM" id="MobiDB-lite"/>
    </source>
</evidence>